<dbReference type="EMBL" id="GL732608">
    <property type="protein sequence ID" value="EFX71652.1"/>
    <property type="molecule type" value="Genomic_DNA"/>
</dbReference>
<dbReference type="InterPro" id="IPR013604">
    <property type="entry name" value="7TM_chemorcpt"/>
</dbReference>
<feature type="transmembrane region" description="Helical" evidence="7">
    <location>
        <begin position="92"/>
        <end position="113"/>
    </location>
</feature>
<dbReference type="HOGENOM" id="CLU_704495_0_0_1"/>
<feature type="transmembrane region" description="Helical" evidence="7">
    <location>
        <begin position="377"/>
        <end position="400"/>
    </location>
</feature>
<proteinExistence type="predicted"/>
<dbReference type="GO" id="GO:0050909">
    <property type="term" value="P:sensory perception of taste"/>
    <property type="evidence" value="ECO:0007669"/>
    <property type="project" value="InterPro"/>
</dbReference>
<keyword evidence="2" id="KW-1003">Cell membrane</keyword>
<dbReference type="GO" id="GO:0030425">
    <property type="term" value="C:dendrite"/>
    <property type="evidence" value="ECO:0000318"/>
    <property type="project" value="GO_Central"/>
</dbReference>
<feature type="transmembrane region" description="Helical" evidence="7">
    <location>
        <begin position="157"/>
        <end position="181"/>
    </location>
</feature>
<evidence type="ECO:0000256" key="4">
    <source>
        <dbReference type="ARBA" id="ARBA00022989"/>
    </source>
</evidence>
<gene>
    <name evidence="8" type="primary">DpuGr31</name>
    <name evidence="8" type="ORF">DAPPUDRAFT_346861</name>
</gene>
<feature type="transmembrane region" description="Helical" evidence="7">
    <location>
        <begin position="275"/>
        <end position="295"/>
    </location>
</feature>
<keyword evidence="6" id="KW-0675">Receptor</keyword>
<dbReference type="KEGG" id="dpx:DAPPUDRAFT_346861"/>
<dbReference type="FunCoup" id="E9H9H1">
    <property type="interactions" value="33"/>
</dbReference>
<evidence type="ECO:0000256" key="3">
    <source>
        <dbReference type="ARBA" id="ARBA00022692"/>
    </source>
</evidence>
<dbReference type="InParanoid" id="E9H9H1"/>
<evidence type="ECO:0008006" key="10">
    <source>
        <dbReference type="Google" id="ProtNLM"/>
    </source>
</evidence>
<feature type="transmembrane region" description="Helical" evidence="7">
    <location>
        <begin position="307"/>
        <end position="326"/>
    </location>
</feature>
<keyword evidence="3 7" id="KW-0812">Transmembrane</keyword>
<dbReference type="GO" id="GO:0007635">
    <property type="term" value="P:chemosensory behavior"/>
    <property type="evidence" value="ECO:0000318"/>
    <property type="project" value="GO_Central"/>
</dbReference>
<dbReference type="Pfam" id="PF08395">
    <property type="entry name" value="7tm_7"/>
    <property type="match status" value="1"/>
</dbReference>
<evidence type="ECO:0000313" key="8">
    <source>
        <dbReference type="EMBL" id="EFX71652.1"/>
    </source>
</evidence>
<evidence type="ECO:0000256" key="7">
    <source>
        <dbReference type="SAM" id="Phobius"/>
    </source>
</evidence>
<keyword evidence="9" id="KW-1185">Reference proteome</keyword>
<accession>E9H9H1</accession>
<name>E9H9H1_DAPPU</name>
<feature type="transmembrane region" description="Helical" evidence="7">
    <location>
        <begin position="59"/>
        <end position="80"/>
    </location>
</feature>
<comment type="subcellular location">
    <subcellularLocation>
        <location evidence="1">Cell membrane</location>
        <topology evidence="1">Multi-pass membrane protein</topology>
    </subcellularLocation>
</comment>
<dbReference type="GO" id="GO:0008049">
    <property type="term" value="P:male courtship behavior"/>
    <property type="evidence" value="ECO:0000318"/>
    <property type="project" value="GO_Central"/>
</dbReference>
<organism evidence="8 9">
    <name type="scientific">Daphnia pulex</name>
    <name type="common">Water flea</name>
    <dbReference type="NCBI Taxonomy" id="6669"/>
    <lineage>
        <taxon>Eukaryota</taxon>
        <taxon>Metazoa</taxon>
        <taxon>Ecdysozoa</taxon>
        <taxon>Arthropoda</taxon>
        <taxon>Crustacea</taxon>
        <taxon>Branchiopoda</taxon>
        <taxon>Diplostraca</taxon>
        <taxon>Cladocera</taxon>
        <taxon>Anomopoda</taxon>
        <taxon>Daphniidae</taxon>
        <taxon>Daphnia</taxon>
    </lineage>
</organism>
<evidence type="ECO:0000256" key="1">
    <source>
        <dbReference type="ARBA" id="ARBA00004651"/>
    </source>
</evidence>
<evidence type="ECO:0000313" key="9">
    <source>
        <dbReference type="Proteomes" id="UP000000305"/>
    </source>
</evidence>
<keyword evidence="5 7" id="KW-0472">Membrane</keyword>
<evidence type="ECO:0000256" key="6">
    <source>
        <dbReference type="ARBA" id="ARBA00023170"/>
    </source>
</evidence>
<sequence length="402" mass="45790">MDITLGEISYVANNMSVFEKLGPFVSLCQACGMIPYSIKINSITNQFEKFTFSFKHFNTWWFFFMLVLQLSLFSAAPLFYQEVFQALLSDRTMPLIFTILTGTVSFSYLAQFLTCRWITLRYKQLRNAVEAVQEVERLFGEIFIAQHQSSSLVTRTAIGFTLAVTTSTVALCVMFPIFQSFLPTNLDMFTATAFFSILTSINIMFECQYLLIHLSYYIIAHYIKLLSLHFDAVEDDQLPATLNNRAEKKLEGNALIFAHLCRASSQLNDIFSGPVLFLLTTKFLSIVTCAYAWIFNLIHANEVLDDFSLVFPFLFFTDWIRLLILLSTADMPAHQVRLLRERLTSATHSKFAQLTDSMVITLLQINEDRVRLSAAGLFQVGVHLIPSLIGAVVTYMVILLQN</sequence>
<protein>
    <recommendedName>
        <fullName evidence="10">Gustatory receptor</fullName>
    </recommendedName>
</protein>
<evidence type="ECO:0000256" key="5">
    <source>
        <dbReference type="ARBA" id="ARBA00023136"/>
    </source>
</evidence>
<dbReference type="AlphaFoldDB" id="E9H9H1"/>
<evidence type="ECO:0000256" key="2">
    <source>
        <dbReference type="ARBA" id="ARBA00022475"/>
    </source>
</evidence>
<dbReference type="OrthoDB" id="6365977at2759"/>
<dbReference type="GO" id="GO:0005886">
    <property type="term" value="C:plasma membrane"/>
    <property type="evidence" value="ECO:0007669"/>
    <property type="project" value="UniProtKB-SubCell"/>
</dbReference>
<feature type="transmembrane region" description="Helical" evidence="7">
    <location>
        <begin position="193"/>
        <end position="219"/>
    </location>
</feature>
<dbReference type="Proteomes" id="UP000000305">
    <property type="component" value="Unassembled WGS sequence"/>
</dbReference>
<dbReference type="PANTHER" id="PTHR21143:SF133">
    <property type="entry name" value="GUSTATORY AND PHEROMONE RECEPTOR 32A-RELATED"/>
    <property type="match status" value="1"/>
</dbReference>
<dbReference type="GO" id="GO:0030424">
    <property type="term" value="C:axon"/>
    <property type="evidence" value="ECO:0000318"/>
    <property type="project" value="GO_Central"/>
</dbReference>
<reference evidence="8 9" key="1">
    <citation type="journal article" date="2011" name="Science">
        <title>The ecoresponsive genome of Daphnia pulex.</title>
        <authorList>
            <person name="Colbourne J.K."/>
            <person name="Pfrender M.E."/>
            <person name="Gilbert D."/>
            <person name="Thomas W.K."/>
            <person name="Tucker A."/>
            <person name="Oakley T.H."/>
            <person name="Tokishita S."/>
            <person name="Aerts A."/>
            <person name="Arnold G.J."/>
            <person name="Basu M.K."/>
            <person name="Bauer D.J."/>
            <person name="Caceres C.E."/>
            <person name="Carmel L."/>
            <person name="Casola C."/>
            <person name="Choi J.H."/>
            <person name="Detter J.C."/>
            <person name="Dong Q."/>
            <person name="Dusheyko S."/>
            <person name="Eads B.D."/>
            <person name="Frohlich T."/>
            <person name="Geiler-Samerotte K.A."/>
            <person name="Gerlach D."/>
            <person name="Hatcher P."/>
            <person name="Jogdeo S."/>
            <person name="Krijgsveld J."/>
            <person name="Kriventseva E.V."/>
            <person name="Kultz D."/>
            <person name="Laforsch C."/>
            <person name="Lindquist E."/>
            <person name="Lopez J."/>
            <person name="Manak J.R."/>
            <person name="Muller J."/>
            <person name="Pangilinan J."/>
            <person name="Patwardhan R.P."/>
            <person name="Pitluck S."/>
            <person name="Pritham E.J."/>
            <person name="Rechtsteiner A."/>
            <person name="Rho M."/>
            <person name="Rogozin I.B."/>
            <person name="Sakarya O."/>
            <person name="Salamov A."/>
            <person name="Schaack S."/>
            <person name="Shapiro H."/>
            <person name="Shiga Y."/>
            <person name="Skalitzky C."/>
            <person name="Smith Z."/>
            <person name="Souvorov A."/>
            <person name="Sung W."/>
            <person name="Tang Z."/>
            <person name="Tsuchiya D."/>
            <person name="Tu H."/>
            <person name="Vos H."/>
            <person name="Wang M."/>
            <person name="Wolf Y.I."/>
            <person name="Yamagata H."/>
            <person name="Yamada T."/>
            <person name="Ye Y."/>
            <person name="Shaw J.R."/>
            <person name="Andrews J."/>
            <person name="Crease T.J."/>
            <person name="Tang H."/>
            <person name="Lucas S.M."/>
            <person name="Robertson H.M."/>
            <person name="Bork P."/>
            <person name="Koonin E.V."/>
            <person name="Zdobnov E.M."/>
            <person name="Grigoriev I.V."/>
            <person name="Lynch M."/>
            <person name="Boore J.L."/>
        </authorList>
    </citation>
    <scope>NUCLEOTIDE SEQUENCE [LARGE SCALE GENOMIC DNA]</scope>
</reference>
<dbReference type="GO" id="GO:0043025">
    <property type="term" value="C:neuronal cell body"/>
    <property type="evidence" value="ECO:0000318"/>
    <property type="project" value="GO_Central"/>
</dbReference>
<dbReference type="PANTHER" id="PTHR21143">
    <property type="entry name" value="INVERTEBRATE GUSTATORY RECEPTOR"/>
    <property type="match status" value="1"/>
</dbReference>
<keyword evidence="4 7" id="KW-1133">Transmembrane helix</keyword>